<feature type="signal peptide" evidence="1">
    <location>
        <begin position="1"/>
        <end position="27"/>
    </location>
</feature>
<dbReference type="KEGG" id="gdi:GDI3561"/>
<evidence type="ECO:0000313" key="3">
    <source>
        <dbReference type="EMBL" id="CAP57504.1"/>
    </source>
</evidence>
<evidence type="ECO:0000259" key="2">
    <source>
        <dbReference type="Pfam" id="PF12708"/>
    </source>
</evidence>
<sequence length="643" mass="65997">MRKNIVLMRVLPILLCVAALLPVRAPAQSTVPQFSPGQILTAAQLTAMQQAKVDVAGGSSTGQKLTTPSVTGGMLDGAQTVNGIVASTQSRTLAAHLGDVVNVLDYGADNTGATDAVGAINQAIATGRNVYIPQGRYTITAGWIDMTTPGQRVYCDGPQTTLTVARAGYAPSPALVIEAGAVGAEFLGCTIDHNGAQFLGTGPFVPLAWNNTTNGTHTNDGLGIAVLVMADYARFEGAVTRGWDTCIGLGRFDFQTGQQTASPAPKSPVVTHAYTSYCGIGSHSYTPIFRQGPGVDVLTATGAIVSDSVDYMSYGGFWIDTSGGANAQFVNLTSWYAQRSPTLFTGGWGYTPGGVAFYLSGSNEAFDGSTGPLLAGSSCTNCTAIQPQMQGLVTDLHSNGLTITNFHVSRSGMQCIWQKSGHTVYNNVQCDTPNYLAGQTIAAGETPAPQVAAVQIDASNTSDVTAPDILHTLAEFHALSVTSAGSPSYIYTLSLGSYGNNPAVKLNGVSLTPGTAGTFYRGAGALSILDPSLYAASSLVSSSTAPVIASGFGTGPTLQTNGSAAFSVTVGTSPGSSGVLTLPAAYHGWVCDAADITTQSATVFQTRQTGSTTTTVALANFTTSGAQAPWLAGDTLLVKCSGY</sequence>
<evidence type="ECO:0000313" key="4">
    <source>
        <dbReference type="Proteomes" id="UP000001176"/>
    </source>
</evidence>
<dbReference type="AlphaFoldDB" id="A9H6J3"/>
<proteinExistence type="predicted"/>
<feature type="chain" id="PRO_5002739293" evidence="1">
    <location>
        <begin position="28"/>
        <end position="643"/>
    </location>
</feature>
<name>A9H6J3_GLUDA</name>
<reference evidence="3 4" key="1">
    <citation type="journal article" date="2009" name="BMC Genomics">
        <title>Complete genome sequence of the sugarcane nitrogen-fixing endophyte Gluconacetobacter diazotrophicus Pal5.</title>
        <authorList>
            <person name="Bertalan M."/>
            <person name="Albano R."/>
            <person name="Padua V."/>
            <person name="Rouws L."/>
            <person name="Rojas C."/>
            <person name="Hemerly A."/>
            <person name="Teixeira K."/>
            <person name="Schwab S."/>
            <person name="Araujo J."/>
            <person name="Oliveira A."/>
            <person name="Franca L."/>
            <person name="Magalhaes V."/>
            <person name="Alqueres S."/>
            <person name="Cardoso A."/>
            <person name="Almeida W."/>
            <person name="Loureiro M.M."/>
            <person name="Nogueira E."/>
            <person name="Cidade D."/>
            <person name="Oliveira D."/>
            <person name="Simao T."/>
            <person name="Macedo J."/>
            <person name="Valadao A."/>
            <person name="Dreschsel M."/>
            <person name="Freitas F."/>
            <person name="Vidal M."/>
            <person name="Guedes H."/>
            <person name="Rodrigues E."/>
            <person name="Meneses C."/>
            <person name="Brioso P."/>
            <person name="Pozzer L."/>
            <person name="Figueiredo D."/>
            <person name="Montano H."/>
            <person name="Junior J."/>
            <person name="Filho G."/>
            <person name="Flores V."/>
            <person name="Ferreira B."/>
            <person name="Branco A."/>
            <person name="Gonzalez P."/>
            <person name="Guillobel H."/>
            <person name="Lemos M."/>
            <person name="Seibel L."/>
            <person name="Macedo J."/>
            <person name="Alves-Ferreira M."/>
            <person name="Sachetto-Martins G."/>
            <person name="Coelho A."/>
            <person name="Santos E."/>
            <person name="Amaral G."/>
            <person name="Neves A."/>
            <person name="Pacheco A.B."/>
            <person name="Carvalho D."/>
            <person name="Lery L."/>
            <person name="Bisch P."/>
            <person name="Rossle S.C."/>
            <person name="Urmenyi T."/>
            <person name="Kruger W.V."/>
            <person name="Martins O."/>
            <person name="Baldani J.I."/>
            <person name="Ferreira P.C."/>
        </authorList>
    </citation>
    <scope>NUCLEOTIDE SEQUENCE [LARGE SCALE GENOMIC DNA]</scope>
    <source>
        <strain evidence="4">ATCC 49037 / DSM 5601 / CCUG 37298 / CIP 103539 / LMG 7603 / PAl5</strain>
    </source>
</reference>
<dbReference type="Pfam" id="PF12708">
    <property type="entry name" value="Pect-lyase_RHGA_epim"/>
    <property type="match status" value="1"/>
</dbReference>
<gene>
    <name evidence="3" type="ordered locus">GDI3561</name>
</gene>
<evidence type="ECO:0000256" key="1">
    <source>
        <dbReference type="SAM" id="SignalP"/>
    </source>
</evidence>
<keyword evidence="1" id="KW-0732">Signal</keyword>
<dbReference type="EMBL" id="AM889285">
    <property type="protein sequence ID" value="CAP57504.1"/>
    <property type="molecule type" value="Genomic_DNA"/>
</dbReference>
<feature type="domain" description="Rhamnogalacturonase A/B/Epimerase-like pectate lyase" evidence="2">
    <location>
        <begin position="101"/>
        <end position="142"/>
    </location>
</feature>
<dbReference type="SUPFAM" id="SSF51126">
    <property type="entry name" value="Pectin lyase-like"/>
    <property type="match status" value="1"/>
</dbReference>
<dbReference type="InterPro" id="IPR011050">
    <property type="entry name" value="Pectin_lyase_fold/virulence"/>
</dbReference>
<protein>
    <submittedName>
        <fullName evidence="3">Putative exported protein</fullName>
    </submittedName>
</protein>
<accession>A9H6J3</accession>
<organism evidence="3 4">
    <name type="scientific">Gluconacetobacter diazotrophicus (strain ATCC 49037 / DSM 5601 / CCUG 37298 / CIP 103539 / LMG 7603 / PAl5)</name>
    <dbReference type="NCBI Taxonomy" id="272568"/>
    <lineage>
        <taxon>Bacteria</taxon>
        <taxon>Pseudomonadati</taxon>
        <taxon>Pseudomonadota</taxon>
        <taxon>Alphaproteobacteria</taxon>
        <taxon>Acetobacterales</taxon>
        <taxon>Acetobacteraceae</taxon>
        <taxon>Gluconacetobacter</taxon>
    </lineage>
</organism>
<dbReference type="InterPro" id="IPR012334">
    <property type="entry name" value="Pectin_lyas_fold"/>
</dbReference>
<dbReference type="Gene3D" id="2.160.20.10">
    <property type="entry name" value="Single-stranded right-handed beta-helix, Pectin lyase-like"/>
    <property type="match status" value="1"/>
</dbReference>
<keyword evidence="4" id="KW-1185">Reference proteome</keyword>
<dbReference type="InterPro" id="IPR024535">
    <property type="entry name" value="RHGA/B-epi-like_pectate_lyase"/>
</dbReference>
<dbReference type="Proteomes" id="UP000001176">
    <property type="component" value="Chromosome"/>
</dbReference>
<dbReference type="OrthoDB" id="7482115at2"/>